<feature type="transmembrane region" description="Helical" evidence="1">
    <location>
        <begin position="21"/>
        <end position="42"/>
    </location>
</feature>
<sequence length="90" mass="10350">MLTCFPDQQTFTGKTKKSFRLFAGIALSPFCTNTSGLCWVWWCRHSSLPTYMISLQHKCRHVSRSTVVILGRQCRVNGSLSDCIEKEYKK</sequence>
<accession>A0A4S9EAD7</accession>
<dbReference type="Proteomes" id="UP000308953">
    <property type="component" value="Unassembled WGS sequence"/>
</dbReference>
<proteinExistence type="predicted"/>
<keyword evidence="1" id="KW-1133">Transmembrane helix</keyword>
<name>A0A4S9EAD7_AURPU</name>
<organism evidence="2 3">
    <name type="scientific">Aureobasidium pullulans</name>
    <name type="common">Black yeast</name>
    <name type="synonym">Pullularia pullulans</name>
    <dbReference type="NCBI Taxonomy" id="5580"/>
    <lineage>
        <taxon>Eukaryota</taxon>
        <taxon>Fungi</taxon>
        <taxon>Dikarya</taxon>
        <taxon>Ascomycota</taxon>
        <taxon>Pezizomycotina</taxon>
        <taxon>Dothideomycetes</taxon>
        <taxon>Dothideomycetidae</taxon>
        <taxon>Dothideales</taxon>
        <taxon>Saccotheciaceae</taxon>
        <taxon>Aureobasidium</taxon>
    </lineage>
</organism>
<reference evidence="2 3" key="1">
    <citation type="submission" date="2018-10" db="EMBL/GenBank/DDBJ databases">
        <title>Fifty Aureobasidium pullulans genomes reveal a recombining polyextremotolerant generalist.</title>
        <authorList>
            <person name="Gostincar C."/>
            <person name="Turk M."/>
            <person name="Zajc J."/>
            <person name="Gunde-Cimerman N."/>
        </authorList>
    </citation>
    <scope>NUCLEOTIDE SEQUENCE [LARGE SCALE GENOMIC DNA]</scope>
    <source>
        <strain evidence="2 3">EXF-9785</strain>
    </source>
</reference>
<dbReference type="EMBL" id="QZAV01000314">
    <property type="protein sequence ID" value="THX30067.1"/>
    <property type="molecule type" value="Genomic_DNA"/>
</dbReference>
<evidence type="ECO:0000313" key="2">
    <source>
        <dbReference type="EMBL" id="THX30067.1"/>
    </source>
</evidence>
<gene>
    <name evidence="2" type="ORF">D6D10_08732</name>
</gene>
<protein>
    <submittedName>
        <fullName evidence="2">Uncharacterized protein</fullName>
    </submittedName>
</protein>
<evidence type="ECO:0000256" key="1">
    <source>
        <dbReference type="SAM" id="Phobius"/>
    </source>
</evidence>
<evidence type="ECO:0000313" key="3">
    <source>
        <dbReference type="Proteomes" id="UP000308953"/>
    </source>
</evidence>
<keyword evidence="1" id="KW-0812">Transmembrane</keyword>
<keyword evidence="1" id="KW-0472">Membrane</keyword>
<comment type="caution">
    <text evidence="2">The sequence shown here is derived from an EMBL/GenBank/DDBJ whole genome shotgun (WGS) entry which is preliminary data.</text>
</comment>
<dbReference type="AlphaFoldDB" id="A0A4S9EAD7"/>